<dbReference type="InterPro" id="IPR013103">
    <property type="entry name" value="RVT_2"/>
</dbReference>
<dbReference type="SUPFAM" id="SSF56672">
    <property type="entry name" value="DNA/RNA polymerases"/>
    <property type="match status" value="1"/>
</dbReference>
<dbReference type="EMBL" id="BQNB010017621">
    <property type="protein sequence ID" value="GJT65299.1"/>
    <property type="molecule type" value="Genomic_DNA"/>
</dbReference>
<dbReference type="CDD" id="cd09272">
    <property type="entry name" value="RNase_HI_RT_Ty1"/>
    <property type="match status" value="1"/>
</dbReference>
<feature type="domain" description="Reverse transcriptase Ty1/copia-type" evidence="2">
    <location>
        <begin position="266"/>
        <end position="364"/>
    </location>
</feature>
<organism evidence="4 5">
    <name type="scientific">Tanacetum coccineum</name>
    <dbReference type="NCBI Taxonomy" id="301880"/>
    <lineage>
        <taxon>Eukaryota</taxon>
        <taxon>Viridiplantae</taxon>
        <taxon>Streptophyta</taxon>
        <taxon>Embryophyta</taxon>
        <taxon>Tracheophyta</taxon>
        <taxon>Spermatophyta</taxon>
        <taxon>Magnoliopsida</taxon>
        <taxon>eudicotyledons</taxon>
        <taxon>Gunneridae</taxon>
        <taxon>Pentapetalae</taxon>
        <taxon>asterids</taxon>
        <taxon>campanulids</taxon>
        <taxon>Asterales</taxon>
        <taxon>Asteraceae</taxon>
        <taxon>Asteroideae</taxon>
        <taxon>Anthemideae</taxon>
        <taxon>Anthemidinae</taxon>
        <taxon>Tanacetum</taxon>
    </lineage>
</organism>
<evidence type="ECO:0000259" key="3">
    <source>
        <dbReference type="Pfam" id="PF25597"/>
    </source>
</evidence>
<gene>
    <name evidence="4" type="ORF">Tco_1016779</name>
</gene>
<proteinExistence type="predicted"/>
<dbReference type="Proteomes" id="UP001151760">
    <property type="component" value="Unassembled WGS sequence"/>
</dbReference>
<feature type="region of interest" description="Disordered" evidence="1">
    <location>
        <begin position="139"/>
        <end position="177"/>
    </location>
</feature>
<keyword evidence="5" id="KW-1185">Reference proteome</keyword>
<dbReference type="PANTHER" id="PTHR11439">
    <property type="entry name" value="GAG-POL-RELATED RETROTRANSPOSON"/>
    <property type="match status" value="1"/>
</dbReference>
<sequence length="607" mass="68998">MERGEAVIQKSYLLSTNSLISSLFEENADNGMGISIDSPIPFSSTKKHENALPFHFSTFHSTVPNIPLVNRIPSSMLSGKSPYELVFNVEPNISHLKAFGFLCFSTVLNDPDKFSSRSKKSVFIGYSNDKKGYKLYSLESKKSTSSEPNDDERDIRTERSKGTKNISLEEKDSESEGDGSFYHEFNEMFEAPNVVLDSQSGFNPRRSSRKTSMPKKLSDFKLDTKVKYSIDKQVNYSNLSLENYNFSTSLNKIIEPKTFDEASKYIRWVEAMNLEMDALIGMLQLDINNAFMYGDLVEDVYMSLPDGYFSKGDTRVCKLVKSLYGLKQAPRKWNEKLTIVLLKNEFKQNDIVITGIEVLESGSSLYLTQGKYCLELLTEFGMLACKPCGTHIESKKGVVKTSKAKVTDIDNPLTRIIFMHAPLQSHLKLAFRILRYLKNAPSKGISFNKEIWFLRKVKKQSMLSKSSAEVEYMAMNSVTCEVIWILEVLTELNIDTSLPVPLHCDNISTIQIVANPVFHERTKHFEIELFFLREKVANGVVKTMKIKFADNTTDIFTKGLSVVDHSKFCENLRMYDLYRISLRGNIENNNPNPVMSTKSETQLKTQG</sequence>
<dbReference type="InterPro" id="IPR057670">
    <property type="entry name" value="SH3_retrovirus"/>
</dbReference>
<dbReference type="InterPro" id="IPR043502">
    <property type="entry name" value="DNA/RNA_pol_sf"/>
</dbReference>
<comment type="caution">
    <text evidence="4">The sequence shown here is derived from an EMBL/GenBank/DDBJ whole genome shotgun (WGS) entry which is preliminary data.</text>
</comment>
<evidence type="ECO:0000259" key="2">
    <source>
        <dbReference type="Pfam" id="PF07727"/>
    </source>
</evidence>
<feature type="region of interest" description="Disordered" evidence="1">
    <location>
        <begin position="197"/>
        <end position="216"/>
    </location>
</feature>
<protein>
    <submittedName>
        <fullName evidence="4">Ribonuclease H-like domain-containing protein</fullName>
    </submittedName>
</protein>
<accession>A0ABQ5FQN9</accession>
<dbReference type="Pfam" id="PF25597">
    <property type="entry name" value="SH3_retrovirus"/>
    <property type="match status" value="1"/>
</dbReference>
<reference evidence="4" key="1">
    <citation type="journal article" date="2022" name="Int. J. Mol. Sci.">
        <title>Draft Genome of Tanacetum Coccineum: Genomic Comparison of Closely Related Tanacetum-Family Plants.</title>
        <authorList>
            <person name="Yamashiro T."/>
            <person name="Shiraishi A."/>
            <person name="Nakayama K."/>
            <person name="Satake H."/>
        </authorList>
    </citation>
    <scope>NUCLEOTIDE SEQUENCE</scope>
</reference>
<dbReference type="Pfam" id="PF07727">
    <property type="entry name" value="RVT_2"/>
    <property type="match status" value="1"/>
</dbReference>
<feature type="domain" description="Retroviral polymerase SH3-like" evidence="3">
    <location>
        <begin position="103"/>
        <end position="145"/>
    </location>
</feature>
<evidence type="ECO:0000313" key="4">
    <source>
        <dbReference type="EMBL" id="GJT65299.1"/>
    </source>
</evidence>
<reference evidence="4" key="2">
    <citation type="submission" date="2022-01" db="EMBL/GenBank/DDBJ databases">
        <authorList>
            <person name="Yamashiro T."/>
            <person name="Shiraishi A."/>
            <person name="Satake H."/>
            <person name="Nakayama K."/>
        </authorList>
    </citation>
    <scope>NUCLEOTIDE SEQUENCE</scope>
</reference>
<dbReference type="PANTHER" id="PTHR11439:SF489">
    <property type="entry name" value="RNA-DIRECTED DNA POLYMERASE"/>
    <property type="match status" value="1"/>
</dbReference>
<name>A0ABQ5FQN9_9ASTR</name>
<evidence type="ECO:0000256" key="1">
    <source>
        <dbReference type="SAM" id="MobiDB-lite"/>
    </source>
</evidence>
<evidence type="ECO:0000313" key="5">
    <source>
        <dbReference type="Proteomes" id="UP001151760"/>
    </source>
</evidence>